<evidence type="ECO:0000313" key="2">
    <source>
        <dbReference type="EMBL" id="KAK6733307.1"/>
    </source>
</evidence>
<feature type="region of interest" description="Disordered" evidence="1">
    <location>
        <begin position="1"/>
        <end position="22"/>
    </location>
</feature>
<reference evidence="2 3" key="1">
    <citation type="submission" date="2023-08" db="EMBL/GenBank/DDBJ databases">
        <title>A Necator americanus chromosomal reference genome.</title>
        <authorList>
            <person name="Ilik V."/>
            <person name="Petrzelkova K.J."/>
            <person name="Pardy F."/>
            <person name="Fuh T."/>
            <person name="Niatou-Singa F.S."/>
            <person name="Gouil Q."/>
            <person name="Baker L."/>
            <person name="Ritchie M.E."/>
            <person name="Jex A.R."/>
            <person name="Gazzola D."/>
            <person name="Li H."/>
            <person name="Toshio Fujiwara R."/>
            <person name="Zhan B."/>
            <person name="Aroian R.V."/>
            <person name="Pafco B."/>
            <person name="Schwarz E.M."/>
        </authorList>
    </citation>
    <scope>NUCLEOTIDE SEQUENCE [LARGE SCALE GENOMIC DNA]</scope>
    <source>
        <strain evidence="2 3">Aroian</strain>
        <tissue evidence="2">Whole animal</tissue>
    </source>
</reference>
<name>A0ABR1C456_NECAM</name>
<evidence type="ECO:0000313" key="3">
    <source>
        <dbReference type="Proteomes" id="UP001303046"/>
    </source>
</evidence>
<protein>
    <submittedName>
        <fullName evidence="2">Uncharacterized protein</fullName>
    </submittedName>
</protein>
<sequence length="101" mass="11620">MQASLDSFKTSNGNQGRQNGDRTIDKFCYLGCMLKNRYEKDIQEKYAKAAASHCLTKRLWLTPHQRRQVASPPIRDLPHHDAQIEDLGSTECEMAKRTRRG</sequence>
<evidence type="ECO:0000256" key="1">
    <source>
        <dbReference type="SAM" id="MobiDB-lite"/>
    </source>
</evidence>
<proteinExistence type="predicted"/>
<organism evidence="2 3">
    <name type="scientific">Necator americanus</name>
    <name type="common">Human hookworm</name>
    <dbReference type="NCBI Taxonomy" id="51031"/>
    <lineage>
        <taxon>Eukaryota</taxon>
        <taxon>Metazoa</taxon>
        <taxon>Ecdysozoa</taxon>
        <taxon>Nematoda</taxon>
        <taxon>Chromadorea</taxon>
        <taxon>Rhabditida</taxon>
        <taxon>Rhabditina</taxon>
        <taxon>Rhabditomorpha</taxon>
        <taxon>Strongyloidea</taxon>
        <taxon>Ancylostomatidae</taxon>
        <taxon>Bunostominae</taxon>
        <taxon>Necator</taxon>
    </lineage>
</organism>
<gene>
    <name evidence="2" type="primary">Necator_chrII.g4990</name>
    <name evidence="2" type="ORF">RB195_017198</name>
</gene>
<feature type="compositionally biased region" description="Polar residues" evidence="1">
    <location>
        <begin position="1"/>
        <end position="18"/>
    </location>
</feature>
<accession>A0ABR1C456</accession>
<dbReference type="Proteomes" id="UP001303046">
    <property type="component" value="Unassembled WGS sequence"/>
</dbReference>
<keyword evidence="3" id="KW-1185">Reference proteome</keyword>
<dbReference type="EMBL" id="JAVFWL010000002">
    <property type="protein sequence ID" value="KAK6733307.1"/>
    <property type="molecule type" value="Genomic_DNA"/>
</dbReference>
<comment type="caution">
    <text evidence="2">The sequence shown here is derived from an EMBL/GenBank/DDBJ whole genome shotgun (WGS) entry which is preliminary data.</text>
</comment>